<evidence type="ECO:0000313" key="1">
    <source>
        <dbReference type="EMBL" id="CAA9466412.1"/>
    </source>
</evidence>
<proteinExistence type="predicted"/>
<dbReference type="Gene3D" id="3.40.50.150">
    <property type="entry name" value="Vaccinia Virus protein VP39"/>
    <property type="match status" value="1"/>
</dbReference>
<dbReference type="EMBL" id="CADCVE010000106">
    <property type="protein sequence ID" value="CAA9466412.1"/>
    <property type="molecule type" value="Genomic_DNA"/>
</dbReference>
<protein>
    <submittedName>
        <fullName evidence="1">Uncharacterized protein</fullName>
    </submittedName>
</protein>
<dbReference type="AlphaFoldDB" id="A0A6J4R7H3"/>
<gene>
    <name evidence="1" type="ORF">AVDCRST_MAG28-4137</name>
</gene>
<name>A0A6J4R7H3_9ACTN</name>
<accession>A0A6J4R7H3</accession>
<organism evidence="1">
    <name type="scientific">uncultured Rubrobacteraceae bacterium</name>
    <dbReference type="NCBI Taxonomy" id="349277"/>
    <lineage>
        <taxon>Bacteria</taxon>
        <taxon>Bacillati</taxon>
        <taxon>Actinomycetota</taxon>
        <taxon>Rubrobacteria</taxon>
        <taxon>Rubrobacterales</taxon>
        <taxon>Rubrobacteraceae</taxon>
        <taxon>environmental samples</taxon>
    </lineage>
</organism>
<reference evidence="1" key="1">
    <citation type="submission" date="2020-02" db="EMBL/GenBank/DDBJ databases">
        <authorList>
            <person name="Meier V. D."/>
        </authorList>
    </citation>
    <scope>NUCLEOTIDE SEQUENCE</scope>
    <source>
        <strain evidence="1">AVDCRST_MAG28</strain>
    </source>
</reference>
<sequence>MAVVINNCVINLSSEKEKPSDEARDRVEKWSDCICGALEKAEYEALLKAAGFEEVSVEATHSYQPEQGAGSLSPESVEALREVSVASAFVRGRKPAERGYN</sequence>
<dbReference type="InterPro" id="IPR029063">
    <property type="entry name" value="SAM-dependent_MTases_sf"/>
</dbReference>